<proteinExistence type="predicted"/>
<keyword evidence="2" id="KW-1185">Reference proteome</keyword>
<reference evidence="1 2" key="1">
    <citation type="journal article" date="2017" name="Gigascience">
        <title>Draft genome of the honey bee ectoparasitic mite, Tropilaelaps mercedesae, is shaped by the parasitic life history.</title>
        <authorList>
            <person name="Dong X."/>
            <person name="Armstrong S.D."/>
            <person name="Xia D."/>
            <person name="Makepeace B.L."/>
            <person name="Darby A.C."/>
            <person name="Kadowaki T."/>
        </authorList>
    </citation>
    <scope>NUCLEOTIDE SEQUENCE [LARGE SCALE GENOMIC DNA]</scope>
    <source>
        <strain evidence="1">Wuxi-XJTLU</strain>
    </source>
</reference>
<gene>
    <name evidence="1" type="ORF">BIW11_03590</name>
</gene>
<sequence length="68" mass="7651">MRGAISDSRSGFVISPVVEFFVVEGESRNSLSVSGPRIRIFFKHSRVKKGRDQIKCVFYDTENLLVAS</sequence>
<dbReference type="EMBL" id="MNPL01010036">
    <property type="protein sequence ID" value="OQR73386.1"/>
    <property type="molecule type" value="Genomic_DNA"/>
</dbReference>
<organism evidence="1 2">
    <name type="scientific">Tropilaelaps mercedesae</name>
    <dbReference type="NCBI Taxonomy" id="418985"/>
    <lineage>
        <taxon>Eukaryota</taxon>
        <taxon>Metazoa</taxon>
        <taxon>Ecdysozoa</taxon>
        <taxon>Arthropoda</taxon>
        <taxon>Chelicerata</taxon>
        <taxon>Arachnida</taxon>
        <taxon>Acari</taxon>
        <taxon>Parasitiformes</taxon>
        <taxon>Mesostigmata</taxon>
        <taxon>Gamasina</taxon>
        <taxon>Dermanyssoidea</taxon>
        <taxon>Laelapidae</taxon>
        <taxon>Tropilaelaps</taxon>
    </lineage>
</organism>
<comment type="caution">
    <text evidence="1">The sequence shown here is derived from an EMBL/GenBank/DDBJ whole genome shotgun (WGS) entry which is preliminary data.</text>
</comment>
<protein>
    <submittedName>
        <fullName evidence="1">Uncharacterized protein</fullName>
    </submittedName>
</protein>
<dbReference type="AlphaFoldDB" id="A0A1V9XIW1"/>
<name>A0A1V9XIW1_9ACAR</name>
<evidence type="ECO:0000313" key="1">
    <source>
        <dbReference type="EMBL" id="OQR73386.1"/>
    </source>
</evidence>
<dbReference type="Proteomes" id="UP000192247">
    <property type="component" value="Unassembled WGS sequence"/>
</dbReference>
<evidence type="ECO:0000313" key="2">
    <source>
        <dbReference type="Proteomes" id="UP000192247"/>
    </source>
</evidence>
<dbReference type="InParanoid" id="A0A1V9XIW1"/>
<accession>A0A1V9XIW1</accession>